<reference evidence="1 2" key="1">
    <citation type="submission" date="2023-07" db="EMBL/GenBank/DDBJ databases">
        <authorList>
            <person name="Girao M."/>
            <person name="Carvalho M.F."/>
        </authorList>
    </citation>
    <scope>NUCLEOTIDE SEQUENCE [LARGE SCALE GENOMIC DNA]</scope>
    <source>
        <strain evidence="1 2">YIM65754</strain>
    </source>
</reference>
<protein>
    <submittedName>
        <fullName evidence="1">Helix-turn-helix transcriptional regulator</fullName>
    </submittedName>
</protein>
<comment type="caution">
    <text evidence="1">The sequence shown here is derived from an EMBL/GenBank/DDBJ whole genome shotgun (WGS) entry which is preliminary data.</text>
</comment>
<dbReference type="Gene3D" id="1.10.260.40">
    <property type="entry name" value="lambda repressor-like DNA-binding domains"/>
    <property type="match status" value="1"/>
</dbReference>
<dbReference type="RefSeq" id="WP_330136755.1">
    <property type="nucleotide sequence ID" value="NZ_JAUTXY010000019.1"/>
</dbReference>
<proteinExistence type="predicted"/>
<accession>A0ABU7LJC0</accession>
<dbReference type="CDD" id="cd00093">
    <property type="entry name" value="HTH_XRE"/>
    <property type="match status" value="1"/>
</dbReference>
<dbReference type="InterPro" id="IPR010982">
    <property type="entry name" value="Lambda_DNA-bd_dom_sf"/>
</dbReference>
<dbReference type="InterPro" id="IPR001387">
    <property type="entry name" value="Cro/C1-type_HTH"/>
</dbReference>
<evidence type="ECO:0000313" key="2">
    <source>
        <dbReference type="Proteomes" id="UP001336020"/>
    </source>
</evidence>
<name>A0ABU7LJC0_9NOCA</name>
<gene>
    <name evidence="1" type="ORF">Q7514_29165</name>
</gene>
<organism evidence="1 2">
    <name type="scientific">Rhodococcus artemisiae</name>
    <dbReference type="NCBI Taxonomy" id="714159"/>
    <lineage>
        <taxon>Bacteria</taxon>
        <taxon>Bacillati</taxon>
        <taxon>Actinomycetota</taxon>
        <taxon>Actinomycetes</taxon>
        <taxon>Mycobacteriales</taxon>
        <taxon>Nocardiaceae</taxon>
        <taxon>Rhodococcus</taxon>
    </lineage>
</organism>
<dbReference type="SUPFAM" id="SSF47413">
    <property type="entry name" value="lambda repressor-like DNA-binding domains"/>
    <property type="match status" value="1"/>
</dbReference>
<evidence type="ECO:0000313" key="1">
    <source>
        <dbReference type="EMBL" id="MEE2061600.1"/>
    </source>
</evidence>
<keyword evidence="2" id="KW-1185">Reference proteome</keyword>
<dbReference type="Proteomes" id="UP001336020">
    <property type="component" value="Unassembled WGS sequence"/>
</dbReference>
<dbReference type="EMBL" id="JAUTXY010000019">
    <property type="protein sequence ID" value="MEE2061600.1"/>
    <property type="molecule type" value="Genomic_DNA"/>
</dbReference>
<sequence>MTTMMNPDEQLVADLGREKARETAAHIAYLRHLRQLHERGFTQMRLAKIVGVSQPTISDMLRRARIDAPDLRRGTHGGTAYEIAARYAAGEITRAAMMRELTDWEYERPAEANPFEWADDGNPATEGSFTMQVGRALRDGFLTDEDYDALLEALADH</sequence>